<feature type="non-terminal residue" evidence="1">
    <location>
        <position position="1"/>
    </location>
</feature>
<organism evidence="1 2">
    <name type="scientific">Cirrhinus mrigala</name>
    <name type="common">Mrigala</name>
    <dbReference type="NCBI Taxonomy" id="683832"/>
    <lineage>
        <taxon>Eukaryota</taxon>
        <taxon>Metazoa</taxon>
        <taxon>Chordata</taxon>
        <taxon>Craniata</taxon>
        <taxon>Vertebrata</taxon>
        <taxon>Euteleostomi</taxon>
        <taxon>Actinopterygii</taxon>
        <taxon>Neopterygii</taxon>
        <taxon>Teleostei</taxon>
        <taxon>Ostariophysi</taxon>
        <taxon>Cypriniformes</taxon>
        <taxon>Cyprinidae</taxon>
        <taxon>Labeoninae</taxon>
        <taxon>Labeonini</taxon>
        <taxon>Cirrhinus</taxon>
    </lineage>
</organism>
<comment type="caution">
    <text evidence="1">The sequence shown here is derived from an EMBL/GenBank/DDBJ whole genome shotgun (WGS) entry which is preliminary data.</text>
</comment>
<proteinExistence type="predicted"/>
<protein>
    <submittedName>
        <fullName evidence="1">Uncharacterized protein</fullName>
    </submittedName>
</protein>
<evidence type="ECO:0000313" key="2">
    <source>
        <dbReference type="Proteomes" id="UP001529510"/>
    </source>
</evidence>
<sequence>SYDYLRPQSYSPSCRCQDNSNGFKTTQAINEERVAFCSILRAIEKLSVALAV</sequence>
<dbReference type="EMBL" id="JAMKFB020000006">
    <property type="protein sequence ID" value="KAL0191800.1"/>
    <property type="molecule type" value="Genomic_DNA"/>
</dbReference>
<accession>A0ABD0R186</accession>
<evidence type="ECO:0000313" key="1">
    <source>
        <dbReference type="EMBL" id="KAL0191800.1"/>
    </source>
</evidence>
<name>A0ABD0R186_CIRMR</name>
<gene>
    <name evidence="1" type="ORF">M9458_014498</name>
</gene>
<reference evidence="1 2" key="1">
    <citation type="submission" date="2024-05" db="EMBL/GenBank/DDBJ databases">
        <title>Genome sequencing and assembly of Indian major carp, Cirrhinus mrigala (Hamilton, 1822).</title>
        <authorList>
            <person name="Mohindra V."/>
            <person name="Chowdhury L.M."/>
            <person name="Lal K."/>
            <person name="Jena J.K."/>
        </authorList>
    </citation>
    <scope>NUCLEOTIDE SEQUENCE [LARGE SCALE GENOMIC DNA]</scope>
    <source>
        <strain evidence="1">CM1030</strain>
        <tissue evidence="1">Blood</tissue>
    </source>
</reference>
<dbReference type="AlphaFoldDB" id="A0ABD0R186"/>
<feature type="non-terminal residue" evidence="1">
    <location>
        <position position="52"/>
    </location>
</feature>
<dbReference type="Proteomes" id="UP001529510">
    <property type="component" value="Unassembled WGS sequence"/>
</dbReference>
<keyword evidence="2" id="KW-1185">Reference proteome</keyword>